<dbReference type="KEGG" id="soa:G3M56_001375"/>
<dbReference type="GO" id="GO:0008081">
    <property type="term" value="F:phosphoric diester hydrolase activity"/>
    <property type="evidence" value="ECO:0007669"/>
    <property type="project" value="InterPro"/>
</dbReference>
<dbReference type="CDD" id="cd08582">
    <property type="entry name" value="GDPD_like_2"/>
    <property type="match status" value="1"/>
</dbReference>
<dbReference type="EMBL" id="CP066776">
    <property type="protein sequence ID" value="QQL45268.1"/>
    <property type="molecule type" value="Genomic_DNA"/>
</dbReference>
<dbReference type="PANTHER" id="PTHR46211">
    <property type="entry name" value="GLYCEROPHOSPHORYL DIESTER PHOSPHODIESTERASE"/>
    <property type="match status" value="1"/>
</dbReference>
<evidence type="ECO:0000313" key="2">
    <source>
        <dbReference type="Proteomes" id="UP000475117"/>
    </source>
</evidence>
<dbReference type="InterPro" id="IPR017946">
    <property type="entry name" value="PLC-like_Pdiesterase_TIM-brl"/>
</dbReference>
<dbReference type="AlphaFoldDB" id="A0A6B3LDS0"/>
<name>A0A6B3LDS0_9BACT</name>
<organism evidence="1 2">
    <name type="scientific">Sulfuriroseicoccus oceanibius</name>
    <dbReference type="NCBI Taxonomy" id="2707525"/>
    <lineage>
        <taxon>Bacteria</taxon>
        <taxon>Pseudomonadati</taxon>
        <taxon>Verrucomicrobiota</taxon>
        <taxon>Verrucomicrobiia</taxon>
        <taxon>Verrucomicrobiales</taxon>
        <taxon>Verrucomicrobiaceae</taxon>
        <taxon>Sulfuriroseicoccus</taxon>
    </lineage>
</organism>
<dbReference type="Pfam" id="PF03009">
    <property type="entry name" value="GDPD"/>
    <property type="match status" value="1"/>
</dbReference>
<dbReference type="PANTHER" id="PTHR46211:SF1">
    <property type="entry name" value="GLYCEROPHOSPHODIESTER PHOSPHODIESTERASE, CYTOPLASMIC"/>
    <property type="match status" value="1"/>
</dbReference>
<dbReference type="Proteomes" id="UP000475117">
    <property type="component" value="Chromosome"/>
</dbReference>
<gene>
    <name evidence="1" type="ORF">G3M56_001375</name>
</gene>
<evidence type="ECO:0000313" key="1">
    <source>
        <dbReference type="EMBL" id="QQL45268.1"/>
    </source>
</evidence>
<keyword evidence="2" id="KW-1185">Reference proteome</keyword>
<dbReference type="Gene3D" id="3.20.20.190">
    <property type="entry name" value="Phosphatidylinositol (PI) phosphodiesterase"/>
    <property type="match status" value="1"/>
</dbReference>
<dbReference type="GO" id="GO:0006629">
    <property type="term" value="P:lipid metabolic process"/>
    <property type="evidence" value="ECO:0007669"/>
    <property type="project" value="InterPro"/>
</dbReference>
<dbReference type="PROSITE" id="PS51704">
    <property type="entry name" value="GP_PDE"/>
    <property type="match status" value="1"/>
</dbReference>
<sequence>MMMRILGALGLAGVSLSVASPLVVAHRGASAEAPENTLPAFELAWQQGAGAVEGDFRMTSDGVVVCIHDADTQRVTGRKLVVKDSTWEQLQQLEIVGPVAPDDRPVGIPSARQVFATVPVGKRVVVEIKCGPEIVPALMGDLEAAGLADDQVVVIAFDAEVVAAVKRAAPVITAHWLLRFERNWLGRSKPSVKSVLATLKEIGADGCSAKSAGLKESIVREVRQAGYQFHVWTEDDPARAQQLAEWGVQSITTNVPATMVGALADGEAARLDH</sequence>
<dbReference type="RefSeq" id="WP_164363968.1">
    <property type="nucleotide sequence ID" value="NZ_CP066776.1"/>
</dbReference>
<dbReference type="InterPro" id="IPR030395">
    <property type="entry name" value="GP_PDE_dom"/>
</dbReference>
<reference evidence="1 2" key="1">
    <citation type="submission" date="2020-12" db="EMBL/GenBank/DDBJ databases">
        <title>Sulforoseuscoccus oceanibium gen. nov., sp. nov., a representative of the phylum Verrucomicrobia with special cytoplasmic membrane, and proposal of Sulforoseuscoccusaceae fam. nov.</title>
        <authorList>
            <person name="Xi F."/>
        </authorList>
    </citation>
    <scope>NUCLEOTIDE SEQUENCE [LARGE SCALE GENOMIC DNA]</scope>
    <source>
        <strain evidence="1 2">T37</strain>
    </source>
</reference>
<protein>
    <submittedName>
        <fullName evidence="1">Glycerophosphodiester phosphodiesterase</fullName>
    </submittedName>
</protein>
<proteinExistence type="predicted"/>
<dbReference type="SUPFAM" id="SSF51695">
    <property type="entry name" value="PLC-like phosphodiesterases"/>
    <property type="match status" value="1"/>
</dbReference>
<accession>A0A6B3LDS0</accession>